<feature type="chain" id="PRO_5004725319" description="glycerophosphodiester phosphodiesterase" evidence="7">
    <location>
        <begin position="26"/>
        <end position="362"/>
    </location>
</feature>
<gene>
    <name evidence="9" type="ORF">ABENE_00680</name>
</gene>
<comment type="caution">
    <text evidence="9">The sequence shown here is derived from an EMBL/GenBank/DDBJ whole genome shotgun (WGS) entry which is preliminary data.</text>
</comment>
<keyword evidence="4" id="KW-0319">Glycerol metabolism</keyword>
<dbReference type="PANTHER" id="PTHR43620">
    <property type="entry name" value="GLYCEROPHOSPHORYL DIESTER PHOSPHODIESTERASE"/>
    <property type="match status" value="1"/>
</dbReference>
<dbReference type="eggNOG" id="COG0584">
    <property type="taxonomic scope" value="Bacteria"/>
</dbReference>
<proteinExistence type="inferred from homology"/>
<evidence type="ECO:0000256" key="6">
    <source>
        <dbReference type="ARBA" id="ARBA00047512"/>
    </source>
</evidence>
<evidence type="ECO:0000256" key="4">
    <source>
        <dbReference type="ARBA" id="ARBA00022798"/>
    </source>
</evidence>
<dbReference type="InterPro" id="IPR030395">
    <property type="entry name" value="GP_PDE_dom"/>
</dbReference>
<dbReference type="AlphaFoldDB" id="V4Q1Z3"/>
<dbReference type="Pfam" id="PF03009">
    <property type="entry name" value="GDPD"/>
    <property type="match status" value="1"/>
</dbReference>
<dbReference type="PATRIC" id="fig|1121022.4.peg.134"/>
<dbReference type="RefSeq" id="WP_018081140.1">
    <property type="nucleotide sequence ID" value="NZ_AQWM01000004.1"/>
</dbReference>
<reference evidence="9 10" key="1">
    <citation type="journal article" date="2014" name="Nature">
        <title>Sequential evolution of bacterial morphology by co-option of a developmental regulator.</title>
        <authorList>
            <person name="Jiang C."/>
            <person name="Brown P.J."/>
            <person name="Ducret A."/>
            <person name="Brun Y.V."/>
        </authorList>
    </citation>
    <scope>NUCLEOTIDE SEQUENCE [LARGE SCALE GENOMIC DNA]</scope>
    <source>
        <strain evidence="9 10">DSM 16100</strain>
    </source>
</reference>
<evidence type="ECO:0000313" key="9">
    <source>
        <dbReference type="EMBL" id="ESQ94641.1"/>
    </source>
</evidence>
<dbReference type="EC" id="3.1.4.46" evidence="2"/>
<name>V4Q1Z3_9CAUL</name>
<keyword evidence="3 7" id="KW-0732">Signal</keyword>
<dbReference type="InterPro" id="IPR017946">
    <property type="entry name" value="PLC-like_Pdiesterase_TIM-brl"/>
</dbReference>
<dbReference type="CDD" id="cd08602">
    <property type="entry name" value="GDPD_ScGlpQ1_like"/>
    <property type="match status" value="1"/>
</dbReference>
<evidence type="ECO:0000313" key="10">
    <source>
        <dbReference type="Proteomes" id="UP000017837"/>
    </source>
</evidence>
<sequence length="362" mass="40217">MTYLNRRRLLGAGLATMASATLAYAATPKPPLIVGHRGAPGYLPEHTRPGYELAIKMGADFIEPDVVSTSDGHLIVRHEPLLSVTTDVVKHPEFADRKRTRTLDGIETTDFFTCDFTLAEIKTLRARQAFDDRDHSHDGLYPVLTLQEVIDLAQAKSRETGRIIGVYPEIKHSTFHQQLGLAIEDRFLDTLKKADLTRASSPVIVQSFETANLKYLRKKTDVRLMQLIDGSDTNPDTGAMILTAPSDKPYDWVVAGRAGNNLDQLTLSGLTEIAGYANVVAPWKRHLISFAKGKPVLREDIVRNAHKLGLQVHTWTMRNDRLDPVYAGNVDAEYHQLFRMGVDGVFTDFPDAGVKARASFKG</sequence>
<accession>V4Q1Z3</accession>
<dbReference type="OrthoDB" id="9795622at2"/>
<feature type="domain" description="GP-PDE" evidence="8">
    <location>
        <begin position="31"/>
        <end position="357"/>
    </location>
</feature>
<evidence type="ECO:0000256" key="3">
    <source>
        <dbReference type="ARBA" id="ARBA00022729"/>
    </source>
</evidence>
<comment type="catalytic activity">
    <reaction evidence="6">
        <text>a sn-glycero-3-phosphodiester + H2O = an alcohol + sn-glycerol 3-phosphate + H(+)</text>
        <dbReference type="Rhea" id="RHEA:12969"/>
        <dbReference type="ChEBI" id="CHEBI:15377"/>
        <dbReference type="ChEBI" id="CHEBI:15378"/>
        <dbReference type="ChEBI" id="CHEBI:30879"/>
        <dbReference type="ChEBI" id="CHEBI:57597"/>
        <dbReference type="ChEBI" id="CHEBI:83408"/>
        <dbReference type="EC" id="3.1.4.46"/>
    </reaction>
</comment>
<dbReference type="STRING" id="1121022.GCA_000376105_01473"/>
<dbReference type="PROSITE" id="PS51704">
    <property type="entry name" value="GP_PDE"/>
    <property type="match status" value="1"/>
</dbReference>
<dbReference type="SUPFAM" id="SSF51695">
    <property type="entry name" value="PLC-like phosphodiesterases"/>
    <property type="match status" value="1"/>
</dbReference>
<dbReference type="PROSITE" id="PS51318">
    <property type="entry name" value="TAT"/>
    <property type="match status" value="1"/>
</dbReference>
<dbReference type="Gene3D" id="3.20.20.190">
    <property type="entry name" value="Phosphatidylinositol (PI) phosphodiesterase"/>
    <property type="match status" value="1"/>
</dbReference>
<dbReference type="InterPro" id="IPR006311">
    <property type="entry name" value="TAT_signal"/>
</dbReference>
<keyword evidence="5" id="KW-0378">Hydrolase</keyword>
<evidence type="ECO:0000256" key="7">
    <source>
        <dbReference type="SAM" id="SignalP"/>
    </source>
</evidence>
<feature type="signal peptide" evidence="7">
    <location>
        <begin position="1"/>
        <end position="25"/>
    </location>
</feature>
<dbReference type="EMBL" id="AWGB01000001">
    <property type="protein sequence ID" value="ESQ94641.1"/>
    <property type="molecule type" value="Genomic_DNA"/>
</dbReference>
<keyword evidence="10" id="KW-1185">Reference proteome</keyword>
<dbReference type="PANTHER" id="PTHR43620:SF7">
    <property type="entry name" value="GLYCEROPHOSPHODIESTER PHOSPHODIESTERASE GDPD5-RELATED"/>
    <property type="match status" value="1"/>
</dbReference>
<dbReference type="GO" id="GO:0008889">
    <property type="term" value="F:glycerophosphodiester phosphodiesterase activity"/>
    <property type="evidence" value="ECO:0007669"/>
    <property type="project" value="UniProtKB-EC"/>
</dbReference>
<evidence type="ECO:0000256" key="5">
    <source>
        <dbReference type="ARBA" id="ARBA00022801"/>
    </source>
</evidence>
<dbReference type="GO" id="GO:0006071">
    <property type="term" value="P:glycerol metabolic process"/>
    <property type="evidence" value="ECO:0007669"/>
    <property type="project" value="UniProtKB-KW"/>
</dbReference>
<dbReference type="GO" id="GO:0006629">
    <property type="term" value="P:lipid metabolic process"/>
    <property type="evidence" value="ECO:0007669"/>
    <property type="project" value="InterPro"/>
</dbReference>
<organism evidence="9 10">
    <name type="scientific">Asticcacaulis benevestitus DSM 16100 = ATCC BAA-896</name>
    <dbReference type="NCBI Taxonomy" id="1121022"/>
    <lineage>
        <taxon>Bacteria</taxon>
        <taxon>Pseudomonadati</taxon>
        <taxon>Pseudomonadota</taxon>
        <taxon>Alphaproteobacteria</taxon>
        <taxon>Caulobacterales</taxon>
        <taxon>Caulobacteraceae</taxon>
        <taxon>Asticcacaulis</taxon>
    </lineage>
</organism>
<protein>
    <recommendedName>
        <fullName evidence="2">glycerophosphodiester phosphodiesterase</fullName>
        <ecNumber evidence="2">3.1.4.46</ecNumber>
    </recommendedName>
</protein>
<evidence type="ECO:0000256" key="1">
    <source>
        <dbReference type="ARBA" id="ARBA00007277"/>
    </source>
</evidence>
<evidence type="ECO:0000256" key="2">
    <source>
        <dbReference type="ARBA" id="ARBA00012247"/>
    </source>
</evidence>
<comment type="similarity">
    <text evidence="1">Belongs to the glycerophosphoryl diester phosphodiesterase family.</text>
</comment>
<dbReference type="Proteomes" id="UP000017837">
    <property type="component" value="Unassembled WGS sequence"/>
</dbReference>
<evidence type="ECO:0000259" key="8">
    <source>
        <dbReference type="PROSITE" id="PS51704"/>
    </source>
</evidence>